<dbReference type="EMBL" id="SMAD01000011">
    <property type="protein sequence ID" value="TCS85700.1"/>
    <property type="molecule type" value="Genomic_DNA"/>
</dbReference>
<protein>
    <submittedName>
        <fullName evidence="8">Chloramphenicol-sensitive protein RarD</fullName>
    </submittedName>
</protein>
<proteinExistence type="inferred from homology"/>
<gene>
    <name evidence="8" type="ORF">EDD80_111103</name>
</gene>
<evidence type="ECO:0000313" key="8">
    <source>
        <dbReference type="EMBL" id="TCS85700.1"/>
    </source>
</evidence>
<name>A0A4R3KMW7_9SPHI</name>
<dbReference type="SUPFAM" id="SSF103481">
    <property type="entry name" value="Multidrug resistance efflux transporter EmrE"/>
    <property type="match status" value="2"/>
</dbReference>
<comment type="subcellular location">
    <subcellularLocation>
        <location evidence="1">Membrane</location>
        <topology evidence="1">Multi-pass membrane protein</topology>
    </subcellularLocation>
</comment>
<keyword evidence="5 6" id="KW-0472">Membrane</keyword>
<dbReference type="RefSeq" id="WP_225975223.1">
    <property type="nucleotide sequence ID" value="NZ_CP042432.1"/>
</dbReference>
<comment type="similarity">
    <text evidence="2">Belongs to the EamA transporter family.</text>
</comment>
<feature type="transmembrane region" description="Helical" evidence="6">
    <location>
        <begin position="137"/>
        <end position="154"/>
    </location>
</feature>
<dbReference type="Proteomes" id="UP000295807">
    <property type="component" value="Unassembled WGS sequence"/>
</dbReference>
<feature type="transmembrane region" description="Helical" evidence="6">
    <location>
        <begin position="160"/>
        <end position="176"/>
    </location>
</feature>
<keyword evidence="9" id="KW-1185">Reference proteome</keyword>
<dbReference type="InterPro" id="IPR000620">
    <property type="entry name" value="EamA_dom"/>
</dbReference>
<evidence type="ECO:0000256" key="1">
    <source>
        <dbReference type="ARBA" id="ARBA00004141"/>
    </source>
</evidence>
<feature type="domain" description="EamA" evidence="7">
    <location>
        <begin position="160"/>
        <end position="290"/>
    </location>
</feature>
<feature type="transmembrane region" description="Helical" evidence="6">
    <location>
        <begin position="248"/>
        <end position="268"/>
    </location>
</feature>
<evidence type="ECO:0000256" key="6">
    <source>
        <dbReference type="SAM" id="Phobius"/>
    </source>
</evidence>
<dbReference type="GO" id="GO:0016020">
    <property type="term" value="C:membrane"/>
    <property type="evidence" value="ECO:0007669"/>
    <property type="project" value="UniProtKB-SubCell"/>
</dbReference>
<accession>A0A4R3KMW7</accession>
<keyword evidence="3 6" id="KW-0812">Transmembrane</keyword>
<feature type="transmembrane region" description="Helical" evidence="6">
    <location>
        <begin position="188"/>
        <end position="205"/>
    </location>
</feature>
<reference evidence="8 9" key="1">
    <citation type="submission" date="2019-03" db="EMBL/GenBank/DDBJ databases">
        <title>Genomic Encyclopedia of Type Strains, Phase IV (KMG-IV): sequencing the most valuable type-strain genomes for metagenomic binning, comparative biology and taxonomic classification.</title>
        <authorList>
            <person name="Goeker M."/>
        </authorList>
    </citation>
    <scope>NUCLEOTIDE SEQUENCE [LARGE SCALE GENOMIC DNA]</scope>
    <source>
        <strain evidence="8 9">DSM 21100</strain>
    </source>
</reference>
<feature type="domain" description="EamA" evidence="7">
    <location>
        <begin position="12"/>
        <end position="153"/>
    </location>
</feature>
<feature type="transmembrane region" description="Helical" evidence="6">
    <location>
        <begin position="40"/>
        <end position="58"/>
    </location>
</feature>
<feature type="transmembrane region" description="Helical" evidence="6">
    <location>
        <begin position="108"/>
        <end position="130"/>
    </location>
</feature>
<evidence type="ECO:0000256" key="3">
    <source>
        <dbReference type="ARBA" id="ARBA00022692"/>
    </source>
</evidence>
<feature type="transmembrane region" description="Helical" evidence="6">
    <location>
        <begin position="217"/>
        <end position="241"/>
    </location>
</feature>
<evidence type="ECO:0000256" key="5">
    <source>
        <dbReference type="ARBA" id="ARBA00023136"/>
    </source>
</evidence>
<sequence length="302" mass="34055">MNRRDPNLNYFIAAILPPIMWGFFAIPLRNISGYSAGTILYYRIFVSLLLACAAILFFRKKSLMKDRMTIRQLPPGQRRQLTLLVIASVVALIGNWLSFIYVVNQVSLQAAAFAYMVCPIITALFGFLLLKEEISRRKWIAMGVSLISVLILSWGFMTEVAWSVGVALLFAIYLVIQRKISGIDRFNLLAVQLLLASALVLPAFFLQHEAIPAEPRFWVNILIIALLFTVIPLYLNLFALIRIPSSTVGILIYINPIVAFAVAFIYFGDQTSPLQVVSYLVLLCAVVIFNWGNLLKLKRKPH</sequence>
<dbReference type="PANTHER" id="PTHR32322:SF2">
    <property type="entry name" value="EAMA DOMAIN-CONTAINING PROTEIN"/>
    <property type="match status" value="1"/>
</dbReference>
<feature type="transmembrane region" description="Helical" evidence="6">
    <location>
        <begin position="81"/>
        <end position="102"/>
    </location>
</feature>
<dbReference type="AlphaFoldDB" id="A0A4R3KMW7"/>
<evidence type="ECO:0000256" key="4">
    <source>
        <dbReference type="ARBA" id="ARBA00022989"/>
    </source>
</evidence>
<evidence type="ECO:0000313" key="9">
    <source>
        <dbReference type="Proteomes" id="UP000295807"/>
    </source>
</evidence>
<keyword evidence="4 6" id="KW-1133">Transmembrane helix</keyword>
<dbReference type="InterPro" id="IPR050638">
    <property type="entry name" value="AA-Vitamin_Transporters"/>
</dbReference>
<dbReference type="Gene3D" id="1.10.3730.20">
    <property type="match status" value="1"/>
</dbReference>
<dbReference type="InterPro" id="IPR037185">
    <property type="entry name" value="EmrE-like"/>
</dbReference>
<dbReference type="PANTHER" id="PTHR32322">
    <property type="entry name" value="INNER MEMBRANE TRANSPORTER"/>
    <property type="match status" value="1"/>
</dbReference>
<organism evidence="8 9">
    <name type="scientific">Anseongella ginsenosidimutans</name>
    <dbReference type="NCBI Taxonomy" id="496056"/>
    <lineage>
        <taxon>Bacteria</taxon>
        <taxon>Pseudomonadati</taxon>
        <taxon>Bacteroidota</taxon>
        <taxon>Sphingobacteriia</taxon>
        <taxon>Sphingobacteriales</taxon>
        <taxon>Sphingobacteriaceae</taxon>
        <taxon>Anseongella</taxon>
    </lineage>
</organism>
<evidence type="ECO:0000259" key="7">
    <source>
        <dbReference type="Pfam" id="PF00892"/>
    </source>
</evidence>
<comment type="caution">
    <text evidence="8">The sequence shown here is derived from an EMBL/GenBank/DDBJ whole genome shotgun (WGS) entry which is preliminary data.</text>
</comment>
<feature type="transmembrane region" description="Helical" evidence="6">
    <location>
        <begin position="274"/>
        <end position="295"/>
    </location>
</feature>
<feature type="transmembrane region" description="Helical" evidence="6">
    <location>
        <begin position="7"/>
        <end position="28"/>
    </location>
</feature>
<dbReference type="Pfam" id="PF00892">
    <property type="entry name" value="EamA"/>
    <property type="match status" value="2"/>
</dbReference>
<evidence type="ECO:0000256" key="2">
    <source>
        <dbReference type="ARBA" id="ARBA00007362"/>
    </source>
</evidence>